<comment type="subcellular location">
    <subcellularLocation>
        <location evidence="1">Cell membrane</location>
        <topology evidence="1">Multi-pass membrane protein</topology>
    </subcellularLocation>
</comment>
<comment type="similarity">
    <text evidence="2">Belongs to the bacterial diacylglycerol kinase family.</text>
</comment>
<dbReference type="PANTHER" id="PTHR34299">
    <property type="entry name" value="DIACYLGLYCEROL KINASE"/>
    <property type="match status" value="1"/>
</dbReference>
<evidence type="ECO:0000256" key="13">
    <source>
        <dbReference type="ARBA" id="ARBA00023209"/>
    </source>
</evidence>
<evidence type="ECO:0000256" key="2">
    <source>
        <dbReference type="ARBA" id="ARBA00005967"/>
    </source>
</evidence>
<keyword evidence="5 20" id="KW-0808">Transferase</keyword>
<feature type="binding site" evidence="18">
    <location>
        <position position="111"/>
    </location>
    <ligand>
        <name>a divalent metal cation</name>
        <dbReference type="ChEBI" id="CHEBI:60240"/>
    </ligand>
</feature>
<dbReference type="Gene3D" id="1.10.287.3610">
    <property type="match status" value="1"/>
</dbReference>
<keyword evidence="4" id="KW-0444">Lipid biosynthesis</keyword>
<protein>
    <submittedName>
        <fullName evidence="20">Undecaprenol kinase</fullName>
        <ecNumber evidence="20">2.7.1.66</ecNumber>
    </submittedName>
</protein>
<evidence type="ECO:0000256" key="8">
    <source>
        <dbReference type="ARBA" id="ARBA00022777"/>
    </source>
</evidence>
<name>A0A841C491_9LACT</name>
<feature type="binding site" evidence="18">
    <location>
        <position position="63"/>
    </location>
    <ligand>
        <name>a divalent metal cation</name>
        <dbReference type="ChEBI" id="CHEBI:60240"/>
    </ligand>
</feature>
<keyword evidence="12 19" id="KW-0472">Membrane</keyword>
<keyword evidence="9 17" id="KW-0067">ATP-binding</keyword>
<dbReference type="GO" id="GO:0005524">
    <property type="term" value="F:ATP binding"/>
    <property type="evidence" value="ECO:0007669"/>
    <property type="project" value="UniProtKB-KW"/>
</dbReference>
<keyword evidence="7 17" id="KW-0547">Nucleotide-binding</keyword>
<evidence type="ECO:0000256" key="6">
    <source>
        <dbReference type="ARBA" id="ARBA00022692"/>
    </source>
</evidence>
<keyword evidence="3" id="KW-1003">Cell membrane</keyword>
<dbReference type="EMBL" id="JACHHV010000001">
    <property type="protein sequence ID" value="MBB5887225.1"/>
    <property type="molecule type" value="Genomic_DNA"/>
</dbReference>
<evidence type="ECO:0000313" key="20">
    <source>
        <dbReference type="EMBL" id="MBB5887225.1"/>
    </source>
</evidence>
<keyword evidence="14" id="KW-1208">Phospholipid metabolism</keyword>
<dbReference type="GO" id="GO:0046872">
    <property type="term" value="F:metal ion binding"/>
    <property type="evidence" value="ECO:0007669"/>
    <property type="project" value="UniProtKB-KW"/>
</dbReference>
<keyword evidence="18" id="KW-0479">Metal-binding</keyword>
<keyword evidence="13" id="KW-0594">Phospholipid biosynthesis</keyword>
<evidence type="ECO:0000256" key="14">
    <source>
        <dbReference type="ARBA" id="ARBA00023264"/>
    </source>
</evidence>
<evidence type="ECO:0000256" key="11">
    <source>
        <dbReference type="ARBA" id="ARBA00023098"/>
    </source>
</evidence>
<feature type="transmembrane region" description="Helical" evidence="19">
    <location>
        <begin position="91"/>
        <end position="110"/>
    </location>
</feature>
<accession>A0A841C491</accession>
<evidence type="ECO:0000256" key="7">
    <source>
        <dbReference type="ARBA" id="ARBA00022741"/>
    </source>
</evidence>
<sequence>MALQDNKKVFRKDFDEHGVKIYEKGDYSTERGQKPDRRRWKNENFFSSLHFALTGIVTAIKEESNMRKHLLVAIIVLIAGLLFQINYYDWLMIFLALFLVISMELMNSAIENVVDLAADYNFHMRAKRAKDMAAGAVLLISCFSVVVGLFVFLPKIWSLFF</sequence>
<feature type="binding site" evidence="17">
    <location>
        <begin position="130"/>
        <end position="131"/>
    </location>
    <ligand>
        <name>ATP</name>
        <dbReference type="ChEBI" id="CHEBI:30616"/>
    </ligand>
</feature>
<evidence type="ECO:0000256" key="19">
    <source>
        <dbReference type="SAM" id="Phobius"/>
    </source>
</evidence>
<dbReference type="CDD" id="cd14265">
    <property type="entry name" value="UDPK_IM_like"/>
    <property type="match status" value="1"/>
</dbReference>
<evidence type="ECO:0000256" key="5">
    <source>
        <dbReference type="ARBA" id="ARBA00022679"/>
    </source>
</evidence>
<evidence type="ECO:0000256" key="18">
    <source>
        <dbReference type="PIRSR" id="PIRSR600829-4"/>
    </source>
</evidence>
<evidence type="ECO:0000313" key="21">
    <source>
        <dbReference type="Proteomes" id="UP000562464"/>
    </source>
</evidence>
<feature type="active site" description="Proton acceptor" evidence="15">
    <location>
        <position position="104"/>
    </location>
</feature>
<evidence type="ECO:0000256" key="1">
    <source>
        <dbReference type="ARBA" id="ARBA00004651"/>
    </source>
</evidence>
<evidence type="ECO:0000256" key="15">
    <source>
        <dbReference type="PIRSR" id="PIRSR600829-1"/>
    </source>
</evidence>
<evidence type="ECO:0000256" key="16">
    <source>
        <dbReference type="PIRSR" id="PIRSR600829-2"/>
    </source>
</evidence>
<comment type="cofactor">
    <cofactor evidence="18">
        <name>Mg(2+)</name>
        <dbReference type="ChEBI" id="CHEBI:18420"/>
    </cofactor>
    <text evidence="18">Mn(2+), Zn(2+), Cd(2+) and Co(2+) support activity to lesser extents.</text>
</comment>
<evidence type="ECO:0000256" key="4">
    <source>
        <dbReference type="ARBA" id="ARBA00022516"/>
    </source>
</evidence>
<dbReference type="EC" id="2.7.1.66" evidence="20"/>
<keyword evidence="10 19" id="KW-1133">Transmembrane helix</keyword>
<feature type="binding site" evidence="17">
    <location>
        <position position="38"/>
    </location>
    <ligand>
        <name>ATP</name>
        <dbReference type="ChEBI" id="CHEBI:30616"/>
    </ligand>
</feature>
<comment type="caution">
    <text evidence="20">The sequence shown here is derived from an EMBL/GenBank/DDBJ whole genome shotgun (WGS) entry which is preliminary data.</text>
</comment>
<dbReference type="PROSITE" id="PS01069">
    <property type="entry name" value="DAGK_PROKAR"/>
    <property type="match status" value="1"/>
</dbReference>
<evidence type="ECO:0000256" key="3">
    <source>
        <dbReference type="ARBA" id="ARBA00022475"/>
    </source>
</evidence>
<dbReference type="GO" id="GO:0005886">
    <property type="term" value="C:plasma membrane"/>
    <property type="evidence" value="ECO:0007669"/>
    <property type="project" value="UniProtKB-SubCell"/>
</dbReference>
<dbReference type="Proteomes" id="UP000562464">
    <property type="component" value="Unassembled WGS sequence"/>
</dbReference>
<reference evidence="20 21" key="1">
    <citation type="submission" date="2020-08" db="EMBL/GenBank/DDBJ databases">
        <title>Genomic Encyclopedia of Type Strains, Phase IV (KMG-IV): sequencing the most valuable type-strain genomes for metagenomic binning, comparative biology and taxonomic classification.</title>
        <authorList>
            <person name="Goeker M."/>
        </authorList>
    </citation>
    <scope>NUCLEOTIDE SEQUENCE [LARGE SCALE GENOMIC DNA]</scope>
    <source>
        <strain evidence="20 21">DSM 14925</strain>
    </source>
</reference>
<dbReference type="PANTHER" id="PTHR34299:SF1">
    <property type="entry name" value="DIACYLGLYCEROL KINASE"/>
    <property type="match status" value="1"/>
</dbReference>
<feature type="binding site" evidence="17">
    <location>
        <position position="111"/>
    </location>
    <ligand>
        <name>ATP</name>
        <dbReference type="ChEBI" id="CHEBI:30616"/>
    </ligand>
</feature>
<keyword evidence="18" id="KW-0460">Magnesium</keyword>
<evidence type="ECO:0000256" key="12">
    <source>
        <dbReference type="ARBA" id="ARBA00023136"/>
    </source>
</evidence>
<feature type="transmembrane region" description="Helical" evidence="19">
    <location>
        <begin position="131"/>
        <end position="153"/>
    </location>
</feature>
<dbReference type="AlphaFoldDB" id="A0A841C491"/>
<dbReference type="GO" id="GO:0036433">
    <property type="term" value="F:di-trans, poly-cis-undecaprenol kinase activity"/>
    <property type="evidence" value="ECO:0007669"/>
    <property type="project" value="UniProtKB-EC"/>
</dbReference>
<feature type="binding site" evidence="16">
    <location>
        <position position="38"/>
    </location>
    <ligand>
        <name>substrate</name>
    </ligand>
</feature>
<gene>
    <name evidence="20" type="ORF">HNQ37_000093</name>
</gene>
<evidence type="ECO:0000256" key="17">
    <source>
        <dbReference type="PIRSR" id="PIRSR600829-3"/>
    </source>
</evidence>
<feature type="binding site" evidence="17">
    <location>
        <position position="63"/>
    </location>
    <ligand>
        <name>ATP</name>
        <dbReference type="ChEBI" id="CHEBI:30616"/>
    </ligand>
</feature>
<feature type="transmembrane region" description="Helical" evidence="19">
    <location>
        <begin position="69"/>
        <end position="85"/>
    </location>
</feature>
<evidence type="ECO:0000256" key="10">
    <source>
        <dbReference type="ARBA" id="ARBA00022989"/>
    </source>
</evidence>
<evidence type="ECO:0000256" key="9">
    <source>
        <dbReference type="ARBA" id="ARBA00022840"/>
    </source>
</evidence>
<keyword evidence="8 20" id="KW-0418">Kinase</keyword>
<dbReference type="RefSeq" id="WP_183538203.1">
    <property type="nucleotide sequence ID" value="NZ_DASWOY010000024.1"/>
</dbReference>
<dbReference type="GO" id="GO:0008654">
    <property type="term" value="P:phospholipid biosynthetic process"/>
    <property type="evidence" value="ECO:0007669"/>
    <property type="project" value="UniProtKB-KW"/>
</dbReference>
<dbReference type="InterPro" id="IPR033717">
    <property type="entry name" value="UDPK"/>
</dbReference>
<organism evidence="20 21">
    <name type="scientific">Lactovum miscens</name>
    <dbReference type="NCBI Taxonomy" id="190387"/>
    <lineage>
        <taxon>Bacteria</taxon>
        <taxon>Bacillati</taxon>
        <taxon>Bacillota</taxon>
        <taxon>Bacilli</taxon>
        <taxon>Lactobacillales</taxon>
        <taxon>Streptococcaceae</taxon>
        <taxon>Lactovum</taxon>
    </lineage>
</organism>
<proteinExistence type="inferred from homology"/>
<dbReference type="InterPro" id="IPR000829">
    <property type="entry name" value="DAGK"/>
</dbReference>
<keyword evidence="6 19" id="KW-0812">Transmembrane</keyword>
<keyword evidence="11" id="KW-0443">Lipid metabolism</keyword>
<dbReference type="InterPro" id="IPR036945">
    <property type="entry name" value="DAGK_sf"/>
</dbReference>
<dbReference type="Pfam" id="PF01219">
    <property type="entry name" value="DAGK_prokar"/>
    <property type="match status" value="1"/>
</dbReference>
<keyword evidence="21" id="KW-1185">Reference proteome</keyword>
<feature type="binding site" evidence="16">
    <location>
        <position position="104"/>
    </location>
    <ligand>
        <name>substrate</name>
    </ligand>
</feature>